<evidence type="ECO:0000313" key="2">
    <source>
        <dbReference type="EMBL" id="WTT20169.1"/>
    </source>
</evidence>
<dbReference type="InterPro" id="IPR036390">
    <property type="entry name" value="WH_DNA-bd_sf"/>
</dbReference>
<dbReference type="InterPro" id="IPR005149">
    <property type="entry name" value="Tscrpt_reg_PadR_N"/>
</dbReference>
<feature type="domain" description="Transcription regulator PadR N-terminal" evidence="1">
    <location>
        <begin position="7"/>
        <end position="82"/>
    </location>
</feature>
<dbReference type="AlphaFoldDB" id="A0AAU2A9E6"/>
<dbReference type="EMBL" id="CP108222">
    <property type="protein sequence ID" value="WTT20169.1"/>
    <property type="molecule type" value="Genomic_DNA"/>
</dbReference>
<evidence type="ECO:0000259" key="1">
    <source>
        <dbReference type="Pfam" id="PF03551"/>
    </source>
</evidence>
<protein>
    <submittedName>
        <fullName evidence="2">PadR family transcriptional regulator</fullName>
    </submittedName>
</protein>
<proteinExistence type="predicted"/>
<dbReference type="PANTHER" id="PTHR43252:SF6">
    <property type="entry name" value="NEGATIVE TRANSCRIPTION REGULATOR PADR"/>
    <property type="match status" value="1"/>
</dbReference>
<reference evidence="2" key="1">
    <citation type="submission" date="2022-10" db="EMBL/GenBank/DDBJ databases">
        <title>The complete genomes of actinobacterial strains from the NBC collection.</title>
        <authorList>
            <person name="Joergensen T.S."/>
            <person name="Alvarez Arevalo M."/>
            <person name="Sterndorff E.B."/>
            <person name="Faurdal D."/>
            <person name="Vuksanovic O."/>
            <person name="Mourched A.-S."/>
            <person name="Charusanti P."/>
            <person name="Shaw S."/>
            <person name="Blin K."/>
            <person name="Weber T."/>
        </authorList>
    </citation>
    <scope>NUCLEOTIDE SEQUENCE</scope>
    <source>
        <strain evidence="2">NBC_00093</strain>
    </source>
</reference>
<gene>
    <name evidence="2" type="ORF">OHA22_33880</name>
</gene>
<dbReference type="Pfam" id="PF03551">
    <property type="entry name" value="PadR"/>
    <property type="match status" value="1"/>
</dbReference>
<accession>A0AAU2A9E6</accession>
<name>A0AAU2A9E6_9ACTN</name>
<dbReference type="PANTHER" id="PTHR43252">
    <property type="entry name" value="TRANSCRIPTIONAL REGULATOR YQJI"/>
    <property type="match status" value="1"/>
</dbReference>
<dbReference type="Gene3D" id="1.10.10.10">
    <property type="entry name" value="Winged helix-like DNA-binding domain superfamily/Winged helix DNA-binding domain"/>
    <property type="match status" value="1"/>
</dbReference>
<organism evidence="2">
    <name type="scientific">Streptomyces sp. NBC_00093</name>
    <dbReference type="NCBI Taxonomy" id="2975649"/>
    <lineage>
        <taxon>Bacteria</taxon>
        <taxon>Bacillati</taxon>
        <taxon>Actinomycetota</taxon>
        <taxon>Actinomycetes</taxon>
        <taxon>Kitasatosporales</taxon>
        <taxon>Streptomycetaceae</taxon>
        <taxon>Streptomyces</taxon>
    </lineage>
</organism>
<sequence length="186" mass="21800">MKLEHVLLGMVAMRPCTGYDLKRWLDSEMGRMVRLRTQQSQVYRTLNRMCADGWVSFTVQHNEGRPDAKVYVATDAGERELRDRLAVPYAPSPDFSDPEFLIRCTLAIFLEPEEHIRLVQIELDARRAQLDRFRAREIREEPWLSGIDRARMSQILDHVHDYKDRALETHVRWLEQVLAELAGTSH</sequence>
<dbReference type="SUPFAM" id="SSF46785">
    <property type="entry name" value="Winged helix' DNA-binding domain"/>
    <property type="match status" value="1"/>
</dbReference>
<dbReference type="InterPro" id="IPR036388">
    <property type="entry name" value="WH-like_DNA-bd_sf"/>
</dbReference>